<evidence type="ECO:0000256" key="7">
    <source>
        <dbReference type="SAM" id="Phobius"/>
    </source>
</evidence>
<feature type="region of interest" description="Disordered" evidence="6">
    <location>
        <begin position="67"/>
        <end position="110"/>
    </location>
</feature>
<proteinExistence type="predicted"/>
<evidence type="ECO:0000256" key="2">
    <source>
        <dbReference type="ARBA" id="ARBA00022475"/>
    </source>
</evidence>
<dbReference type="GO" id="GO:0005886">
    <property type="term" value="C:plasma membrane"/>
    <property type="evidence" value="ECO:0007669"/>
    <property type="project" value="UniProtKB-SubCell"/>
</dbReference>
<dbReference type="EMBL" id="NGJU01000022">
    <property type="protein sequence ID" value="RST92505.1"/>
    <property type="molecule type" value="Genomic_DNA"/>
</dbReference>
<dbReference type="InterPro" id="IPR052027">
    <property type="entry name" value="PspC"/>
</dbReference>
<dbReference type="PANTHER" id="PTHR33885:SF3">
    <property type="entry name" value="PHAGE SHOCK PROTEIN C"/>
    <property type="match status" value="1"/>
</dbReference>
<sequence length="110" mass="12620">MKKRLMKSKSNVVFSGVLGGIGEYLGIDPTILRVIFILIVFLGAGSPIPLYFILMFVLPSDKRDHRNGSYNTYENPRDSYQSYHNYGQPTKGPKKRKEAEKVEDEDWSDF</sequence>
<comment type="subcellular location">
    <subcellularLocation>
        <location evidence="1">Cell membrane</location>
        <topology evidence="1">Single-pass membrane protein</topology>
    </subcellularLocation>
</comment>
<gene>
    <name evidence="9" type="ORF">CBF35_13005</name>
</gene>
<dbReference type="Pfam" id="PF04024">
    <property type="entry name" value="PspC"/>
    <property type="match status" value="1"/>
</dbReference>
<keyword evidence="4 7" id="KW-1133">Transmembrane helix</keyword>
<dbReference type="OrthoDB" id="9815286at2"/>
<feature type="transmembrane region" description="Helical" evidence="7">
    <location>
        <begin position="12"/>
        <end position="27"/>
    </location>
</feature>
<feature type="compositionally biased region" description="Acidic residues" evidence="6">
    <location>
        <begin position="101"/>
        <end position="110"/>
    </location>
</feature>
<dbReference type="GeneID" id="98569263"/>
<keyword evidence="5 7" id="KW-0472">Membrane</keyword>
<accession>A0A429ZFR1</accession>
<dbReference type="PANTHER" id="PTHR33885">
    <property type="entry name" value="PHAGE SHOCK PROTEIN C"/>
    <property type="match status" value="1"/>
</dbReference>
<evidence type="ECO:0000256" key="5">
    <source>
        <dbReference type="ARBA" id="ARBA00023136"/>
    </source>
</evidence>
<evidence type="ECO:0000256" key="3">
    <source>
        <dbReference type="ARBA" id="ARBA00022692"/>
    </source>
</evidence>
<feature type="domain" description="Phage shock protein PspC N-terminal" evidence="8">
    <location>
        <begin position="3"/>
        <end position="60"/>
    </location>
</feature>
<evidence type="ECO:0000256" key="4">
    <source>
        <dbReference type="ARBA" id="ARBA00022989"/>
    </source>
</evidence>
<evidence type="ECO:0000313" key="10">
    <source>
        <dbReference type="Proteomes" id="UP000287239"/>
    </source>
</evidence>
<protein>
    <submittedName>
        <fullName evidence="9">PspC family transcriptional regulator</fullName>
    </submittedName>
</protein>
<evidence type="ECO:0000259" key="8">
    <source>
        <dbReference type="Pfam" id="PF04024"/>
    </source>
</evidence>
<feature type="compositionally biased region" description="Polar residues" evidence="6">
    <location>
        <begin position="68"/>
        <end position="88"/>
    </location>
</feature>
<keyword evidence="3 7" id="KW-0812">Transmembrane</keyword>
<dbReference type="InterPro" id="IPR007168">
    <property type="entry name" value="Phageshock_PspC_N"/>
</dbReference>
<reference evidence="9 10" key="1">
    <citation type="submission" date="2017-05" db="EMBL/GenBank/DDBJ databases">
        <title>Vagococcus spp. assemblies.</title>
        <authorList>
            <person name="Gulvik C.A."/>
        </authorList>
    </citation>
    <scope>NUCLEOTIDE SEQUENCE [LARGE SCALE GENOMIC DNA]</scope>
    <source>
        <strain evidence="9 10">NCFB 2777</strain>
    </source>
</reference>
<keyword evidence="2" id="KW-1003">Cell membrane</keyword>
<feature type="transmembrane region" description="Helical" evidence="7">
    <location>
        <begin position="33"/>
        <end position="58"/>
    </location>
</feature>
<evidence type="ECO:0000256" key="6">
    <source>
        <dbReference type="SAM" id="MobiDB-lite"/>
    </source>
</evidence>
<keyword evidence="10" id="KW-1185">Reference proteome</keyword>
<name>A0A429ZFR1_9ENTE</name>
<dbReference type="AlphaFoldDB" id="A0A429ZFR1"/>
<comment type="caution">
    <text evidence="9">The sequence shown here is derived from an EMBL/GenBank/DDBJ whole genome shotgun (WGS) entry which is preliminary data.</text>
</comment>
<evidence type="ECO:0000256" key="1">
    <source>
        <dbReference type="ARBA" id="ARBA00004162"/>
    </source>
</evidence>
<dbReference type="RefSeq" id="WP_126781817.1">
    <property type="nucleotide sequence ID" value="NZ_NGJU01000022.1"/>
</dbReference>
<organism evidence="9 10">
    <name type="scientific">Vagococcus salmoninarum</name>
    <dbReference type="NCBI Taxonomy" id="2739"/>
    <lineage>
        <taxon>Bacteria</taxon>
        <taxon>Bacillati</taxon>
        <taxon>Bacillota</taxon>
        <taxon>Bacilli</taxon>
        <taxon>Lactobacillales</taxon>
        <taxon>Enterococcaceae</taxon>
        <taxon>Vagococcus</taxon>
    </lineage>
</organism>
<evidence type="ECO:0000313" key="9">
    <source>
        <dbReference type="EMBL" id="RST92505.1"/>
    </source>
</evidence>
<dbReference type="Proteomes" id="UP000287239">
    <property type="component" value="Unassembled WGS sequence"/>
</dbReference>